<dbReference type="OrthoDB" id="13807at2759"/>
<name>A0A6J0GQ35_9PASS</name>
<dbReference type="Proteomes" id="UP000504624">
    <property type="component" value="Unplaced"/>
</dbReference>
<sequence>MDFNFPSKTWATLTVELQGSKGQAGRLRSVAWMLHLDDSFSAATRAVTSAPAAPAFPSNIHPVCTAFFVLSRSAPVGLYPQIPPSQPRRCSRAGSLELRVLMLCAASYLYFIRRLDWISP</sequence>
<gene>
    <name evidence="2" type="primary">TMEM170B</name>
</gene>
<keyword evidence="1" id="KW-1185">Reference proteome</keyword>
<accession>A0A6J0GQ35</accession>
<proteinExistence type="predicted"/>
<protein>
    <submittedName>
        <fullName evidence="2">Transmembrane protein 170B isoform X2</fullName>
    </submittedName>
</protein>
<dbReference type="RefSeq" id="XP_017664016.1">
    <property type="nucleotide sequence ID" value="XM_017808527.1"/>
</dbReference>
<dbReference type="AlphaFoldDB" id="A0A6J0GQ35"/>
<organism evidence="1 2">
    <name type="scientific">Lepidothrix coronata</name>
    <name type="common">blue-crowned manakin</name>
    <dbReference type="NCBI Taxonomy" id="321398"/>
    <lineage>
        <taxon>Eukaryota</taxon>
        <taxon>Metazoa</taxon>
        <taxon>Chordata</taxon>
        <taxon>Craniata</taxon>
        <taxon>Vertebrata</taxon>
        <taxon>Euteleostomi</taxon>
        <taxon>Archelosauria</taxon>
        <taxon>Archosauria</taxon>
        <taxon>Dinosauria</taxon>
        <taxon>Saurischia</taxon>
        <taxon>Theropoda</taxon>
        <taxon>Coelurosauria</taxon>
        <taxon>Aves</taxon>
        <taxon>Neognathae</taxon>
        <taxon>Neoaves</taxon>
        <taxon>Telluraves</taxon>
        <taxon>Australaves</taxon>
        <taxon>Passeriformes</taxon>
        <taxon>Pipridae</taxon>
        <taxon>Lepidothrix</taxon>
    </lineage>
</organism>
<reference evidence="2" key="1">
    <citation type="submission" date="2025-08" db="UniProtKB">
        <authorList>
            <consortium name="RefSeq"/>
        </authorList>
    </citation>
    <scope>IDENTIFICATION</scope>
</reference>
<keyword evidence="2" id="KW-0812">Transmembrane</keyword>
<dbReference type="CTD" id="100113407"/>
<evidence type="ECO:0000313" key="1">
    <source>
        <dbReference type="Proteomes" id="UP000504624"/>
    </source>
</evidence>
<dbReference type="GeneID" id="108494238"/>
<evidence type="ECO:0000313" key="2">
    <source>
        <dbReference type="RefSeq" id="XP_017664016.1"/>
    </source>
</evidence>
<keyword evidence="2" id="KW-0472">Membrane</keyword>